<feature type="region of interest" description="Disordered" evidence="1">
    <location>
        <begin position="1"/>
        <end position="26"/>
    </location>
</feature>
<dbReference type="EMBL" id="MHOM01000009">
    <property type="protein sequence ID" value="OGZ65268.1"/>
    <property type="molecule type" value="Genomic_DNA"/>
</dbReference>
<dbReference type="AlphaFoldDB" id="A0A1G2HTR6"/>
<sequence>MEENFNKKNNGEAGFMHEESVEKEQSPDEIIYALEQSAEKQEKVKITVKSMDGKFSKKMSVFVWNIEGDILWVVTEDGEGMPIELSRIEKVEQKKEQEPPPEELKI</sequence>
<dbReference type="Proteomes" id="UP000177190">
    <property type="component" value="Unassembled WGS sequence"/>
</dbReference>
<protein>
    <submittedName>
        <fullName evidence="2">Uncharacterized protein</fullName>
    </submittedName>
</protein>
<gene>
    <name evidence="2" type="ORF">A2812_00195</name>
</gene>
<evidence type="ECO:0000256" key="1">
    <source>
        <dbReference type="SAM" id="MobiDB-lite"/>
    </source>
</evidence>
<evidence type="ECO:0000313" key="3">
    <source>
        <dbReference type="Proteomes" id="UP000177190"/>
    </source>
</evidence>
<comment type="caution">
    <text evidence="2">The sequence shown here is derived from an EMBL/GenBank/DDBJ whole genome shotgun (WGS) entry which is preliminary data.</text>
</comment>
<evidence type="ECO:0000313" key="2">
    <source>
        <dbReference type="EMBL" id="OGZ65268.1"/>
    </source>
</evidence>
<proteinExistence type="predicted"/>
<dbReference type="STRING" id="1802200.A2812_00195"/>
<accession>A0A1G2HTR6</accession>
<organism evidence="2 3">
    <name type="scientific">Candidatus Staskawiczbacteria bacterium RIFCSPHIGHO2_01_FULL_36_16</name>
    <dbReference type="NCBI Taxonomy" id="1802200"/>
    <lineage>
        <taxon>Bacteria</taxon>
        <taxon>Candidatus Staskawicziibacteriota</taxon>
    </lineage>
</organism>
<name>A0A1G2HTR6_9BACT</name>
<reference evidence="2 3" key="1">
    <citation type="journal article" date="2016" name="Nat. Commun.">
        <title>Thousands of microbial genomes shed light on interconnected biogeochemical processes in an aquifer system.</title>
        <authorList>
            <person name="Anantharaman K."/>
            <person name="Brown C.T."/>
            <person name="Hug L.A."/>
            <person name="Sharon I."/>
            <person name="Castelle C.J."/>
            <person name="Probst A.J."/>
            <person name="Thomas B.C."/>
            <person name="Singh A."/>
            <person name="Wilkins M.J."/>
            <person name="Karaoz U."/>
            <person name="Brodie E.L."/>
            <person name="Williams K.H."/>
            <person name="Hubbard S.S."/>
            <person name="Banfield J.F."/>
        </authorList>
    </citation>
    <scope>NUCLEOTIDE SEQUENCE [LARGE SCALE GENOMIC DNA]</scope>
</reference>